<dbReference type="PANTHER" id="PTHR46564">
    <property type="entry name" value="TRANSPOSASE"/>
    <property type="match status" value="1"/>
</dbReference>
<evidence type="ECO:0000313" key="4">
    <source>
        <dbReference type="EMBL" id="MFB9994472.1"/>
    </source>
</evidence>
<dbReference type="InterPro" id="IPR047655">
    <property type="entry name" value="Transpos_IS630-like"/>
</dbReference>
<evidence type="ECO:0000256" key="1">
    <source>
        <dbReference type="SAM" id="Coils"/>
    </source>
</evidence>
<dbReference type="Pfam" id="PF13358">
    <property type="entry name" value="DDE_3"/>
    <property type="match status" value="1"/>
</dbReference>
<evidence type="ECO:0000313" key="5">
    <source>
        <dbReference type="Proteomes" id="UP001589733"/>
    </source>
</evidence>
<keyword evidence="5" id="KW-1185">Reference proteome</keyword>
<sequence length="322" mass="36271">MGKRVGARGYSIDLRERIVAAALNEQNHPRVAQTFGVDVRTIALSLRKHEAGTLSQVKRPTGRRPSVQSEHEQILLQQLEEDLDATLEEHARLLEAKTGLKISYRTVDRVFQRHGITSKKTRVAAERNEELRQQFLNDLKPDLQTPARLVFLDESGFNTAMTRGYGRAHRTRRAVCSVPRNWGRNQTLVCALQASGPFAPLILEGAINGVSFEWYVRELLCPALTPGQVVVLDNLSAHHRASVRTHIEARGCVVLFLPPYSPDFNPIEQMFSKVKARVRAGEWREVSALLQGISNALDAVSLRDVFGWFTHVFSDIFLCQML</sequence>
<evidence type="ECO:0000259" key="2">
    <source>
        <dbReference type="Pfam" id="PF13358"/>
    </source>
</evidence>
<dbReference type="InterPro" id="IPR038717">
    <property type="entry name" value="Tc1-like_DDE_dom"/>
</dbReference>
<dbReference type="InterPro" id="IPR025959">
    <property type="entry name" value="Winged_HTH_dom"/>
</dbReference>
<dbReference type="SUPFAM" id="SSF46689">
    <property type="entry name" value="Homeodomain-like"/>
    <property type="match status" value="1"/>
</dbReference>
<dbReference type="PANTHER" id="PTHR46564:SF1">
    <property type="entry name" value="TRANSPOSASE"/>
    <property type="match status" value="1"/>
</dbReference>
<feature type="domain" description="Winged helix-turn helix" evidence="3">
    <location>
        <begin position="86"/>
        <end position="138"/>
    </location>
</feature>
<dbReference type="InterPro" id="IPR009057">
    <property type="entry name" value="Homeodomain-like_sf"/>
</dbReference>
<dbReference type="Gene3D" id="3.30.420.10">
    <property type="entry name" value="Ribonuclease H-like superfamily/Ribonuclease H"/>
    <property type="match status" value="1"/>
</dbReference>
<accession>A0ABV6B3Z5</accession>
<dbReference type="RefSeq" id="WP_380015340.1">
    <property type="nucleotide sequence ID" value="NZ_JBHLYR010000062.1"/>
</dbReference>
<dbReference type="EMBL" id="JBHLYR010000062">
    <property type="protein sequence ID" value="MFB9994472.1"/>
    <property type="molecule type" value="Genomic_DNA"/>
</dbReference>
<dbReference type="Proteomes" id="UP001589733">
    <property type="component" value="Unassembled WGS sequence"/>
</dbReference>
<reference evidence="4 5" key="1">
    <citation type="submission" date="2024-09" db="EMBL/GenBank/DDBJ databases">
        <authorList>
            <person name="Sun Q."/>
            <person name="Mori K."/>
        </authorList>
    </citation>
    <scope>NUCLEOTIDE SEQUENCE [LARGE SCALE GENOMIC DNA]</scope>
    <source>
        <strain evidence="4 5">JCM 13503</strain>
    </source>
</reference>
<dbReference type="NCBIfam" id="NF033545">
    <property type="entry name" value="transpos_IS630"/>
    <property type="match status" value="1"/>
</dbReference>
<gene>
    <name evidence="4" type="ORF">ACFFLM_21175</name>
</gene>
<proteinExistence type="predicted"/>
<keyword evidence="1" id="KW-0175">Coiled coil</keyword>
<comment type="caution">
    <text evidence="4">The sequence shown here is derived from an EMBL/GenBank/DDBJ whole genome shotgun (WGS) entry which is preliminary data.</text>
</comment>
<evidence type="ECO:0000259" key="3">
    <source>
        <dbReference type="Pfam" id="PF13592"/>
    </source>
</evidence>
<feature type="coiled-coil region" evidence="1">
    <location>
        <begin position="69"/>
        <end position="96"/>
    </location>
</feature>
<dbReference type="Pfam" id="PF13592">
    <property type="entry name" value="HTH_33"/>
    <property type="match status" value="1"/>
</dbReference>
<feature type="domain" description="Tc1-like transposase DDE" evidence="2">
    <location>
        <begin position="148"/>
        <end position="289"/>
    </location>
</feature>
<dbReference type="InterPro" id="IPR036397">
    <property type="entry name" value="RNaseH_sf"/>
</dbReference>
<protein>
    <submittedName>
        <fullName evidence="4">IS630 family transposase</fullName>
    </submittedName>
</protein>
<organism evidence="4 5">
    <name type="scientific">Deinococcus oregonensis</name>
    <dbReference type="NCBI Taxonomy" id="1805970"/>
    <lineage>
        <taxon>Bacteria</taxon>
        <taxon>Thermotogati</taxon>
        <taxon>Deinococcota</taxon>
        <taxon>Deinococci</taxon>
        <taxon>Deinococcales</taxon>
        <taxon>Deinococcaceae</taxon>
        <taxon>Deinococcus</taxon>
    </lineage>
</organism>
<name>A0ABV6B3Z5_9DEIO</name>